<evidence type="ECO:0000256" key="5">
    <source>
        <dbReference type="ARBA" id="ARBA00023018"/>
    </source>
</evidence>
<dbReference type="Pfam" id="PF02931">
    <property type="entry name" value="Neur_chan_LBD"/>
    <property type="match status" value="1"/>
</dbReference>
<evidence type="ECO:0000313" key="18">
    <source>
        <dbReference type="RefSeq" id="XP_019623828.1"/>
    </source>
</evidence>
<name>A0A6P4YHB5_BRABE</name>
<feature type="transmembrane region" description="Helical" evidence="14">
    <location>
        <begin position="265"/>
        <end position="283"/>
    </location>
</feature>
<keyword evidence="8" id="KW-1015">Disulfide bond</keyword>
<feature type="signal peptide" evidence="14">
    <location>
        <begin position="1"/>
        <end position="21"/>
    </location>
</feature>
<keyword evidence="14" id="KW-0732">Signal</keyword>
<gene>
    <name evidence="18" type="primary">LOC109469699</name>
</gene>
<comment type="subcellular location">
    <subcellularLocation>
        <location evidence="13">Synaptic cell membrane</location>
        <topology evidence="13">Multi-pass membrane protein</topology>
    </subcellularLocation>
</comment>
<keyword evidence="11" id="KW-1071">Ligand-gated ion channel</keyword>
<dbReference type="InterPro" id="IPR006201">
    <property type="entry name" value="Neur_channel"/>
</dbReference>
<evidence type="ECO:0000256" key="2">
    <source>
        <dbReference type="ARBA" id="ARBA00022475"/>
    </source>
</evidence>
<keyword evidence="12 14" id="KW-0407">Ion channel</keyword>
<evidence type="ECO:0000256" key="11">
    <source>
        <dbReference type="ARBA" id="ARBA00023286"/>
    </source>
</evidence>
<dbReference type="InterPro" id="IPR036719">
    <property type="entry name" value="Neuro-gated_channel_TM_sf"/>
</dbReference>
<feature type="transmembrane region" description="Helical" evidence="14">
    <location>
        <begin position="235"/>
        <end position="259"/>
    </location>
</feature>
<evidence type="ECO:0000313" key="17">
    <source>
        <dbReference type="Proteomes" id="UP000515135"/>
    </source>
</evidence>
<evidence type="ECO:0000256" key="10">
    <source>
        <dbReference type="ARBA" id="ARBA00023180"/>
    </source>
</evidence>
<accession>A0A6P4YHB5</accession>
<dbReference type="InterPro" id="IPR002394">
    <property type="entry name" value="Nicotinic_acetylcholine_rcpt"/>
</dbReference>
<evidence type="ECO:0000256" key="14">
    <source>
        <dbReference type="RuleBase" id="RU000687"/>
    </source>
</evidence>
<keyword evidence="6 14" id="KW-0406">Ion transport</keyword>
<feature type="domain" description="Neurotransmitter-gated ion-channel ligand-binding" evidence="15">
    <location>
        <begin position="29"/>
        <end position="207"/>
    </location>
</feature>
<dbReference type="InterPro" id="IPR018000">
    <property type="entry name" value="Neurotransmitter_ion_chnl_CS"/>
</dbReference>
<dbReference type="InterPro" id="IPR038050">
    <property type="entry name" value="Neuro_actylchol_rec"/>
</dbReference>
<dbReference type="Pfam" id="PF02932">
    <property type="entry name" value="Neur_chan_memb"/>
    <property type="match status" value="1"/>
</dbReference>
<evidence type="ECO:0000259" key="15">
    <source>
        <dbReference type="Pfam" id="PF02931"/>
    </source>
</evidence>
<dbReference type="CDD" id="cd19051">
    <property type="entry name" value="LGIC_TM_cation"/>
    <property type="match status" value="1"/>
</dbReference>
<evidence type="ECO:0000256" key="6">
    <source>
        <dbReference type="ARBA" id="ARBA00023065"/>
    </source>
</evidence>
<keyword evidence="10" id="KW-0325">Glycoprotein</keyword>
<dbReference type="GO" id="GO:0022848">
    <property type="term" value="F:acetylcholine-gated monoatomic cation-selective channel activity"/>
    <property type="evidence" value="ECO:0007669"/>
    <property type="project" value="InterPro"/>
</dbReference>
<evidence type="ECO:0000256" key="3">
    <source>
        <dbReference type="ARBA" id="ARBA00022692"/>
    </source>
</evidence>
<evidence type="ECO:0000256" key="12">
    <source>
        <dbReference type="ARBA" id="ARBA00023303"/>
    </source>
</evidence>
<proteinExistence type="inferred from homology"/>
<evidence type="ECO:0000256" key="8">
    <source>
        <dbReference type="ARBA" id="ARBA00023157"/>
    </source>
</evidence>
<feature type="domain" description="Neurotransmitter-gated ion-channel transmembrane" evidence="16">
    <location>
        <begin position="241"/>
        <end position="454"/>
    </location>
</feature>
<dbReference type="InterPro" id="IPR006029">
    <property type="entry name" value="Neurotrans-gated_channel_TM"/>
</dbReference>
<organism evidence="17 18">
    <name type="scientific">Branchiostoma belcheri</name>
    <name type="common">Amphioxus</name>
    <dbReference type="NCBI Taxonomy" id="7741"/>
    <lineage>
        <taxon>Eukaryota</taxon>
        <taxon>Metazoa</taxon>
        <taxon>Chordata</taxon>
        <taxon>Cephalochordata</taxon>
        <taxon>Leptocardii</taxon>
        <taxon>Amphioxiformes</taxon>
        <taxon>Branchiostomatidae</taxon>
        <taxon>Branchiostoma</taxon>
    </lineage>
</organism>
<keyword evidence="1 14" id="KW-0813">Transport</keyword>
<dbReference type="PRINTS" id="PR00254">
    <property type="entry name" value="NICOTINICR"/>
</dbReference>
<dbReference type="Gene3D" id="1.20.58.390">
    <property type="entry name" value="Neurotransmitter-gated ion-channel transmembrane domain"/>
    <property type="match status" value="2"/>
</dbReference>
<keyword evidence="17" id="KW-1185">Reference proteome</keyword>
<dbReference type="GO" id="GO:0004888">
    <property type="term" value="F:transmembrane signaling receptor activity"/>
    <property type="evidence" value="ECO:0007669"/>
    <property type="project" value="InterPro"/>
</dbReference>
<dbReference type="KEGG" id="bbel:109469699"/>
<dbReference type="InterPro" id="IPR006202">
    <property type="entry name" value="Neur_chan_lig-bd"/>
</dbReference>
<dbReference type="PROSITE" id="PS00236">
    <property type="entry name" value="NEUROTR_ION_CHANNEL"/>
    <property type="match status" value="1"/>
</dbReference>
<keyword evidence="4 14" id="KW-1133">Transmembrane helix</keyword>
<evidence type="ECO:0000259" key="16">
    <source>
        <dbReference type="Pfam" id="PF02932"/>
    </source>
</evidence>
<keyword evidence="7 14" id="KW-0472">Membrane</keyword>
<keyword evidence="5" id="KW-0770">Synapse</keyword>
<dbReference type="PANTHER" id="PTHR18945">
    <property type="entry name" value="NEUROTRANSMITTER GATED ION CHANNEL"/>
    <property type="match status" value="1"/>
</dbReference>
<dbReference type="FunFam" id="2.70.170.10:FF:000028">
    <property type="entry name" value="AcetylCholine Receptor"/>
    <property type="match status" value="1"/>
</dbReference>
<dbReference type="CDD" id="cd18997">
    <property type="entry name" value="LGIC_ECD_nAChR"/>
    <property type="match status" value="1"/>
</dbReference>
<feature type="transmembrane region" description="Helical" evidence="14">
    <location>
        <begin position="443"/>
        <end position="467"/>
    </location>
</feature>
<dbReference type="PRINTS" id="PR00252">
    <property type="entry name" value="NRIONCHANNEL"/>
</dbReference>
<dbReference type="GO" id="GO:0045211">
    <property type="term" value="C:postsynaptic membrane"/>
    <property type="evidence" value="ECO:0007669"/>
    <property type="project" value="InterPro"/>
</dbReference>
<sequence length="482" mass="54783">MFRHVVYWSVHLLCIWASIQSTLSLGSQKDLLKKLFTDSDYNSDVLPVNRANESVEVSINLALEQIIDLNEPEQVLNSKIWMKMIWKDINLQWDPGDYDGMTNMTIRADEIWRPDIVLFENVDQGFSGWPVDLVRVDSDGTVYWAFPIVASTSCDVDVTNFPFDAQACPLKFGSWLHDRSSIKLGRNKTTGSLVLKPHAEWQVASFSPIFKVKEYGSSHFDEATFILAMERKWSFYFFNLLFPCFLLAVLATLSFYVPAESGDKISFGVTVLLALSVFLLMIAEQMPVSENVPLVSWYVIVTLVLLSLSLLLGSIVVNLSICTADTKPVPAWVRRLVLRYMSLMLCMGDLSGSVAVKQEEEEDDPEKKVLDDSTMRIIRASAGEPGEYPEGLNKMEGKPNMPQLLMEDLVRDVRNIVSHLEDEREGQGLENDWKRVARVMDKFFMTLYLLTTLFIILATCLDGIIGWSTRLDQQKQQLEEKV</sequence>
<evidence type="ECO:0000256" key="1">
    <source>
        <dbReference type="ARBA" id="ARBA00022448"/>
    </source>
</evidence>
<dbReference type="GeneID" id="109469699"/>
<evidence type="ECO:0000256" key="13">
    <source>
        <dbReference type="ARBA" id="ARBA00034099"/>
    </source>
</evidence>
<dbReference type="SUPFAM" id="SSF63712">
    <property type="entry name" value="Nicotinic receptor ligand binding domain-like"/>
    <property type="match status" value="1"/>
</dbReference>
<feature type="transmembrane region" description="Helical" evidence="14">
    <location>
        <begin position="295"/>
        <end position="317"/>
    </location>
</feature>
<protein>
    <submittedName>
        <fullName evidence="18">Neuronal acetylcholine receptor subunit alpha-10-like</fullName>
    </submittedName>
</protein>
<evidence type="ECO:0000256" key="9">
    <source>
        <dbReference type="ARBA" id="ARBA00023170"/>
    </source>
</evidence>
<keyword evidence="9" id="KW-0675">Receptor</keyword>
<keyword evidence="2" id="KW-1003">Cell membrane</keyword>
<keyword evidence="3 14" id="KW-0812">Transmembrane</keyword>
<dbReference type="NCBIfam" id="TIGR00860">
    <property type="entry name" value="LIC"/>
    <property type="match status" value="1"/>
</dbReference>
<evidence type="ECO:0000256" key="7">
    <source>
        <dbReference type="ARBA" id="ARBA00023136"/>
    </source>
</evidence>
<dbReference type="Gene3D" id="2.70.170.10">
    <property type="entry name" value="Neurotransmitter-gated ion-channel ligand-binding domain"/>
    <property type="match status" value="1"/>
</dbReference>
<dbReference type="OrthoDB" id="410315at2759"/>
<feature type="chain" id="PRO_5028522327" evidence="14">
    <location>
        <begin position="22"/>
        <end position="482"/>
    </location>
</feature>
<dbReference type="InterPro" id="IPR036734">
    <property type="entry name" value="Neur_chan_lig-bd_sf"/>
</dbReference>
<reference evidence="18" key="1">
    <citation type="submission" date="2025-08" db="UniProtKB">
        <authorList>
            <consortium name="RefSeq"/>
        </authorList>
    </citation>
    <scope>IDENTIFICATION</scope>
    <source>
        <tissue evidence="18">Gonad</tissue>
    </source>
</reference>
<comment type="similarity">
    <text evidence="14">Belongs to the ligand-gated ion channel (TC 1.A.9) family.</text>
</comment>
<dbReference type="RefSeq" id="XP_019623828.1">
    <property type="nucleotide sequence ID" value="XM_019768269.1"/>
</dbReference>
<dbReference type="SUPFAM" id="SSF90112">
    <property type="entry name" value="Neurotransmitter-gated ion-channel transmembrane pore"/>
    <property type="match status" value="1"/>
</dbReference>
<evidence type="ECO:0000256" key="4">
    <source>
        <dbReference type="ARBA" id="ARBA00022989"/>
    </source>
</evidence>
<dbReference type="FunFam" id="1.20.58.390:FF:000043">
    <property type="entry name" value="AcetylCholine Receptor"/>
    <property type="match status" value="1"/>
</dbReference>
<dbReference type="AlphaFoldDB" id="A0A6P4YHB5"/>
<dbReference type="Proteomes" id="UP000515135">
    <property type="component" value="Unplaced"/>
</dbReference>